<proteinExistence type="predicted"/>
<keyword evidence="3" id="KW-1185">Reference proteome</keyword>
<dbReference type="EMBL" id="JAIFRP010000705">
    <property type="protein sequence ID" value="KAK2577985.1"/>
    <property type="molecule type" value="Genomic_DNA"/>
</dbReference>
<protein>
    <submittedName>
        <fullName evidence="2">Uncharacterized protein</fullName>
    </submittedName>
</protein>
<name>A0AAD9VLA2_9HYME</name>
<accession>A0AAD9VLA2</accession>
<evidence type="ECO:0000313" key="3">
    <source>
        <dbReference type="Proteomes" id="UP001258017"/>
    </source>
</evidence>
<sequence>MAQRSRRHLHAGRVSMKCSRRSKRGGSRIEEVKCCDTSMVESKESFMKIIGLEMKKQEEEEKEKETTKEDDTIIQKNTNPKTTLRLRDCSVVIIGETCKICALPFKSISDVIFHTEMRHGDGFTVCGKYFEAKMDGSKEKRNMTVRRRRESNGNNNGNQLRVTLKIGDEIISEISMNRKHLKIHPSAEVAEPVPLVDSDRGLTTLKNDYKSSVLGIDSFVSGKNHYDDYVISVQPLNRTHNRAPRSSVLPEGIQHDGNGNYAQDTCGIENKNSRSVDSLLERLPRWSLHPDDAVCNNNNNNNNNKNSNVKDSTGNECNMSDKENESTKTQPVKNVTDVTSPLQSAAADLSPCQLHNDDDEIQEVLRITRRRWTNNHANIKRKLEYPIRLGSVLSDNEREFIDSVKKIRWSTY</sequence>
<feature type="region of interest" description="Disordered" evidence="1">
    <location>
        <begin position="1"/>
        <end position="24"/>
    </location>
</feature>
<feature type="region of interest" description="Disordered" evidence="1">
    <location>
        <begin position="293"/>
        <end position="331"/>
    </location>
</feature>
<feature type="compositionally biased region" description="Polar residues" evidence="1">
    <location>
        <begin position="309"/>
        <end position="318"/>
    </location>
</feature>
<reference evidence="2" key="1">
    <citation type="submission" date="2021-08" db="EMBL/GenBank/DDBJ databases">
        <authorList>
            <person name="Misof B."/>
            <person name="Oliver O."/>
            <person name="Podsiadlowski L."/>
            <person name="Donath A."/>
            <person name="Peters R."/>
            <person name="Mayer C."/>
            <person name="Rust J."/>
            <person name="Gunkel S."/>
            <person name="Lesny P."/>
            <person name="Martin S."/>
            <person name="Oeyen J.P."/>
            <person name="Petersen M."/>
            <person name="Panagiotis P."/>
            <person name="Wilbrandt J."/>
            <person name="Tanja T."/>
        </authorList>
    </citation>
    <scope>NUCLEOTIDE SEQUENCE</scope>
    <source>
        <strain evidence="2">GBR_01_08_01A</strain>
        <tissue evidence="2">Thorax + abdomen</tissue>
    </source>
</reference>
<dbReference type="Proteomes" id="UP001258017">
    <property type="component" value="Unassembled WGS sequence"/>
</dbReference>
<reference evidence="2" key="2">
    <citation type="journal article" date="2023" name="Commun. Biol.">
        <title>Intrasexual cuticular hydrocarbon dimorphism in a wasp sheds light on hydrocarbon biosynthesis genes in Hymenoptera.</title>
        <authorList>
            <person name="Moris V.C."/>
            <person name="Podsiadlowski L."/>
            <person name="Martin S."/>
            <person name="Oeyen J.P."/>
            <person name="Donath A."/>
            <person name="Petersen M."/>
            <person name="Wilbrandt J."/>
            <person name="Misof B."/>
            <person name="Liedtke D."/>
            <person name="Thamm M."/>
            <person name="Scheiner R."/>
            <person name="Schmitt T."/>
            <person name="Niehuis O."/>
        </authorList>
    </citation>
    <scope>NUCLEOTIDE SEQUENCE</scope>
    <source>
        <strain evidence="2">GBR_01_08_01A</strain>
    </source>
</reference>
<organism evidence="2 3">
    <name type="scientific">Odynerus spinipes</name>
    <dbReference type="NCBI Taxonomy" id="1348599"/>
    <lineage>
        <taxon>Eukaryota</taxon>
        <taxon>Metazoa</taxon>
        <taxon>Ecdysozoa</taxon>
        <taxon>Arthropoda</taxon>
        <taxon>Hexapoda</taxon>
        <taxon>Insecta</taxon>
        <taxon>Pterygota</taxon>
        <taxon>Neoptera</taxon>
        <taxon>Endopterygota</taxon>
        <taxon>Hymenoptera</taxon>
        <taxon>Apocrita</taxon>
        <taxon>Aculeata</taxon>
        <taxon>Vespoidea</taxon>
        <taxon>Vespidae</taxon>
        <taxon>Eumeninae</taxon>
        <taxon>Odynerus</taxon>
    </lineage>
</organism>
<evidence type="ECO:0000313" key="2">
    <source>
        <dbReference type="EMBL" id="KAK2577985.1"/>
    </source>
</evidence>
<gene>
    <name evidence="2" type="ORF">KPH14_008417</name>
</gene>
<feature type="compositionally biased region" description="Low complexity" evidence="1">
    <location>
        <begin position="296"/>
        <end position="307"/>
    </location>
</feature>
<dbReference type="AlphaFoldDB" id="A0AAD9VLA2"/>
<evidence type="ECO:0000256" key="1">
    <source>
        <dbReference type="SAM" id="MobiDB-lite"/>
    </source>
</evidence>
<feature type="compositionally biased region" description="Basic residues" evidence="1">
    <location>
        <begin position="1"/>
        <end position="11"/>
    </location>
</feature>
<comment type="caution">
    <text evidence="2">The sequence shown here is derived from an EMBL/GenBank/DDBJ whole genome shotgun (WGS) entry which is preliminary data.</text>
</comment>